<comment type="caution">
    <text evidence="1">The sequence shown here is derived from an EMBL/GenBank/DDBJ whole genome shotgun (WGS) entry which is preliminary data.</text>
</comment>
<sequence>FIMACFDMDTETCPNFLHLE</sequence>
<evidence type="ECO:0000313" key="1">
    <source>
        <dbReference type="EMBL" id="EKC59087.1"/>
    </source>
</evidence>
<reference evidence="1" key="1">
    <citation type="journal article" date="2013" name="Environ. Microbiol.">
        <title>Microbiota from the distal guts of lean and obese adolescents exhibit partial functional redundancy besides clear differences in community structure.</title>
        <authorList>
            <person name="Ferrer M."/>
            <person name="Ruiz A."/>
            <person name="Lanza F."/>
            <person name="Haange S.B."/>
            <person name="Oberbach A."/>
            <person name="Till H."/>
            <person name="Bargiela R."/>
            <person name="Campoy C."/>
            <person name="Segura M.T."/>
            <person name="Richter M."/>
            <person name="von Bergen M."/>
            <person name="Seifert J."/>
            <person name="Suarez A."/>
        </authorList>
    </citation>
    <scope>NUCLEOTIDE SEQUENCE</scope>
</reference>
<name>K1SEC4_9ZZZZ</name>
<dbReference type="EMBL" id="AJWZ01006679">
    <property type="protein sequence ID" value="EKC59087.1"/>
    <property type="molecule type" value="Genomic_DNA"/>
</dbReference>
<gene>
    <name evidence="1" type="ORF">OBE_09669</name>
</gene>
<protein>
    <submittedName>
        <fullName evidence="1">Uncharacterized protein</fullName>
    </submittedName>
</protein>
<feature type="non-terminal residue" evidence="1">
    <location>
        <position position="1"/>
    </location>
</feature>
<dbReference type="AlphaFoldDB" id="K1SEC4"/>
<accession>K1SEC4</accession>
<proteinExistence type="predicted"/>
<organism evidence="1">
    <name type="scientific">human gut metagenome</name>
    <dbReference type="NCBI Taxonomy" id="408170"/>
    <lineage>
        <taxon>unclassified sequences</taxon>
        <taxon>metagenomes</taxon>
        <taxon>organismal metagenomes</taxon>
    </lineage>
</organism>